<gene>
    <name evidence="2" type="ORF">BD289DRAFT_440270</name>
</gene>
<keyword evidence="1" id="KW-0732">Signal</keyword>
<keyword evidence="3" id="KW-1185">Reference proteome</keyword>
<proteinExistence type="predicted"/>
<name>A0A2T3A0W0_9PEZI</name>
<accession>A0A2T3A0W0</accession>
<dbReference type="AlphaFoldDB" id="A0A2T3A0W0"/>
<organism evidence="2 3">
    <name type="scientific">Coniella lustricola</name>
    <dbReference type="NCBI Taxonomy" id="2025994"/>
    <lineage>
        <taxon>Eukaryota</taxon>
        <taxon>Fungi</taxon>
        <taxon>Dikarya</taxon>
        <taxon>Ascomycota</taxon>
        <taxon>Pezizomycotina</taxon>
        <taxon>Sordariomycetes</taxon>
        <taxon>Sordariomycetidae</taxon>
        <taxon>Diaporthales</taxon>
        <taxon>Schizoparmaceae</taxon>
        <taxon>Coniella</taxon>
    </lineage>
</organism>
<dbReference type="EMBL" id="KZ678521">
    <property type="protein sequence ID" value="PSR80780.1"/>
    <property type="molecule type" value="Genomic_DNA"/>
</dbReference>
<evidence type="ECO:0000256" key="1">
    <source>
        <dbReference type="SAM" id="SignalP"/>
    </source>
</evidence>
<dbReference type="Proteomes" id="UP000241462">
    <property type="component" value="Unassembled WGS sequence"/>
</dbReference>
<protein>
    <recommendedName>
        <fullName evidence="4">Secreted protein</fullName>
    </recommendedName>
</protein>
<dbReference type="InParanoid" id="A0A2T3A0W0"/>
<evidence type="ECO:0000313" key="3">
    <source>
        <dbReference type="Proteomes" id="UP000241462"/>
    </source>
</evidence>
<feature type="signal peptide" evidence="1">
    <location>
        <begin position="1"/>
        <end position="27"/>
    </location>
</feature>
<evidence type="ECO:0000313" key="2">
    <source>
        <dbReference type="EMBL" id="PSR80780.1"/>
    </source>
</evidence>
<reference evidence="2 3" key="1">
    <citation type="journal article" date="2018" name="Mycol. Prog.">
        <title>Coniella lustricola, a new species from submerged detritus.</title>
        <authorList>
            <person name="Raudabaugh D.B."/>
            <person name="Iturriaga T."/>
            <person name="Carver A."/>
            <person name="Mondo S."/>
            <person name="Pangilinan J."/>
            <person name="Lipzen A."/>
            <person name="He G."/>
            <person name="Amirebrahimi M."/>
            <person name="Grigoriev I.V."/>
            <person name="Miller A.N."/>
        </authorList>
    </citation>
    <scope>NUCLEOTIDE SEQUENCE [LARGE SCALE GENOMIC DNA]</scope>
    <source>
        <strain evidence="2 3">B22-T-1</strain>
    </source>
</reference>
<sequence>MSIIRFQAPALIVLLALLGLLARLRLASKRDGSLCILYPSVLANLSSNRTTTHSCMLRSSLLSIVLSVYSTSSVGRACGGRLKYLAR</sequence>
<evidence type="ECO:0008006" key="4">
    <source>
        <dbReference type="Google" id="ProtNLM"/>
    </source>
</evidence>
<feature type="chain" id="PRO_5015692834" description="Secreted protein" evidence="1">
    <location>
        <begin position="28"/>
        <end position="87"/>
    </location>
</feature>